<dbReference type="RefSeq" id="WP_072579405.1">
    <property type="nucleotide sequence ID" value="NZ_CP016020.1"/>
</dbReference>
<dbReference type="STRING" id="1547283.A9C19_07565"/>
<organism evidence="1 2">
    <name type="scientific">Bacillus weihaiensis</name>
    <dbReference type="NCBI Taxonomy" id="1547283"/>
    <lineage>
        <taxon>Bacteria</taxon>
        <taxon>Bacillati</taxon>
        <taxon>Bacillota</taxon>
        <taxon>Bacilli</taxon>
        <taxon>Bacillales</taxon>
        <taxon>Bacillaceae</taxon>
        <taxon>Bacillus</taxon>
    </lineage>
</organism>
<gene>
    <name evidence="1" type="ORF">A9C19_07565</name>
</gene>
<dbReference type="KEGG" id="bwh:A9C19_07565"/>
<evidence type="ECO:0000313" key="2">
    <source>
        <dbReference type="Proteomes" id="UP000181936"/>
    </source>
</evidence>
<dbReference type="InterPro" id="IPR019615">
    <property type="entry name" value="DUF2487"/>
</dbReference>
<keyword evidence="2" id="KW-1185">Reference proteome</keyword>
<evidence type="ECO:0008006" key="3">
    <source>
        <dbReference type="Google" id="ProtNLM"/>
    </source>
</evidence>
<dbReference type="OrthoDB" id="2678750at2"/>
<dbReference type="Proteomes" id="UP000181936">
    <property type="component" value="Chromosome"/>
</dbReference>
<name>A0A1L3MQK5_9BACI</name>
<protein>
    <recommendedName>
        <fullName evidence="3">DUF2487 domain-containing protein</fullName>
    </recommendedName>
</protein>
<evidence type="ECO:0000313" key="1">
    <source>
        <dbReference type="EMBL" id="APH04616.1"/>
    </source>
</evidence>
<proteinExistence type="predicted"/>
<sequence length="152" mass="17998">MKWTVKDYDTYSQSKDYVDTAIVPLIPISMGSDAKTLISKGEFLHLISHEVERQLKGRVYLLPDFSYLHHQKETTMKHIEDVKRELHNEFKHVMFLTCDDTLKHSEFVLSKDNLIYLPPVPFEHMDDQLKRKLLQDQVEQILNILLQSWNKS</sequence>
<reference evidence="1 2" key="1">
    <citation type="journal article" date="2016" name="Sci. Rep.">
        <title>Complete genome sequence and transcriptomic analysis of a novel marine strain Bacillus weihaiensis reveals the mechanism of brown algae degradation.</title>
        <authorList>
            <person name="Zhu Y."/>
            <person name="Chen P."/>
            <person name="Bao Y."/>
            <person name="Men Y."/>
            <person name="Zeng Y."/>
            <person name="Yang J."/>
            <person name="Sun J."/>
            <person name="Sun Y."/>
        </authorList>
    </citation>
    <scope>NUCLEOTIDE SEQUENCE [LARGE SCALE GENOMIC DNA]</scope>
    <source>
        <strain evidence="1 2">Alg07</strain>
    </source>
</reference>
<dbReference type="EMBL" id="CP016020">
    <property type="protein sequence ID" value="APH04616.1"/>
    <property type="molecule type" value="Genomic_DNA"/>
</dbReference>
<accession>A0A1L3MQK5</accession>
<dbReference type="AlphaFoldDB" id="A0A1L3MQK5"/>
<dbReference type="Pfam" id="PF10673">
    <property type="entry name" value="DUF2487"/>
    <property type="match status" value="1"/>
</dbReference>